<dbReference type="PANTHER" id="PTHR30558:SF3">
    <property type="entry name" value="BIOPOLYMER TRANSPORT PROTEIN EXBD-RELATED"/>
    <property type="match status" value="1"/>
</dbReference>
<dbReference type="InterPro" id="IPR003400">
    <property type="entry name" value="ExbD"/>
</dbReference>
<feature type="transmembrane region" description="Helical" evidence="8">
    <location>
        <begin position="15"/>
        <end position="33"/>
    </location>
</feature>
<accession>A0A9D1J5W5</accession>
<dbReference type="Proteomes" id="UP000886744">
    <property type="component" value="Unassembled WGS sequence"/>
</dbReference>
<keyword evidence="5 8" id="KW-1133">Transmembrane helix</keyword>
<evidence type="ECO:0000256" key="3">
    <source>
        <dbReference type="ARBA" id="ARBA00022475"/>
    </source>
</evidence>
<dbReference type="AlphaFoldDB" id="A0A9D1J5W5"/>
<reference evidence="9" key="1">
    <citation type="submission" date="2020-10" db="EMBL/GenBank/DDBJ databases">
        <authorList>
            <person name="Gilroy R."/>
        </authorList>
    </citation>
    <scope>NUCLEOTIDE SEQUENCE</scope>
    <source>
        <strain evidence="9">ChiHjej13B12-12457</strain>
    </source>
</reference>
<proteinExistence type="inferred from homology"/>
<keyword evidence="7" id="KW-0813">Transport</keyword>
<evidence type="ECO:0000256" key="1">
    <source>
        <dbReference type="ARBA" id="ARBA00004162"/>
    </source>
</evidence>
<keyword evidence="3" id="KW-1003">Cell membrane</keyword>
<evidence type="ECO:0000256" key="5">
    <source>
        <dbReference type="ARBA" id="ARBA00022989"/>
    </source>
</evidence>
<dbReference type="PANTHER" id="PTHR30558">
    <property type="entry name" value="EXBD MEMBRANE COMPONENT OF PMF-DRIVEN MACROMOLECULE IMPORT SYSTEM"/>
    <property type="match status" value="1"/>
</dbReference>
<reference evidence="9" key="2">
    <citation type="journal article" date="2021" name="PeerJ">
        <title>Extensive microbial diversity within the chicken gut microbiome revealed by metagenomics and culture.</title>
        <authorList>
            <person name="Gilroy R."/>
            <person name="Ravi A."/>
            <person name="Getino M."/>
            <person name="Pursley I."/>
            <person name="Horton D.L."/>
            <person name="Alikhan N.F."/>
            <person name="Baker D."/>
            <person name="Gharbi K."/>
            <person name="Hall N."/>
            <person name="Watson M."/>
            <person name="Adriaenssens E.M."/>
            <person name="Foster-Nyarko E."/>
            <person name="Jarju S."/>
            <person name="Secka A."/>
            <person name="Antonio M."/>
            <person name="Oren A."/>
            <person name="Chaudhuri R.R."/>
            <person name="La Ragione R."/>
            <person name="Hildebrand F."/>
            <person name="Pallen M.J."/>
        </authorList>
    </citation>
    <scope>NUCLEOTIDE SEQUENCE</scope>
    <source>
        <strain evidence="9">ChiHjej13B12-12457</strain>
    </source>
</reference>
<evidence type="ECO:0000313" key="10">
    <source>
        <dbReference type="Proteomes" id="UP000886744"/>
    </source>
</evidence>
<organism evidence="9 10">
    <name type="scientific">Candidatus Coprenecus avistercoris</name>
    <dbReference type="NCBI Taxonomy" id="2840730"/>
    <lineage>
        <taxon>Bacteria</taxon>
        <taxon>Pseudomonadati</taxon>
        <taxon>Bacteroidota</taxon>
        <taxon>Bacteroidia</taxon>
        <taxon>Bacteroidales</taxon>
        <taxon>Rikenellaceae</taxon>
        <taxon>Rikenellaceae incertae sedis</taxon>
        <taxon>Candidatus Coprenecus</taxon>
    </lineage>
</organism>
<comment type="similarity">
    <text evidence="2 7">Belongs to the ExbD/TolR family.</text>
</comment>
<evidence type="ECO:0000256" key="2">
    <source>
        <dbReference type="ARBA" id="ARBA00005811"/>
    </source>
</evidence>
<dbReference type="GO" id="GO:0015031">
    <property type="term" value="P:protein transport"/>
    <property type="evidence" value="ECO:0007669"/>
    <property type="project" value="UniProtKB-KW"/>
</dbReference>
<name>A0A9D1J5W5_9BACT</name>
<comment type="caution">
    <text evidence="9">The sequence shown here is derived from an EMBL/GenBank/DDBJ whole genome shotgun (WGS) entry which is preliminary data.</text>
</comment>
<evidence type="ECO:0000256" key="4">
    <source>
        <dbReference type="ARBA" id="ARBA00022692"/>
    </source>
</evidence>
<evidence type="ECO:0000256" key="8">
    <source>
        <dbReference type="SAM" id="Phobius"/>
    </source>
</evidence>
<dbReference type="Pfam" id="PF02472">
    <property type="entry name" value="ExbD"/>
    <property type="match status" value="1"/>
</dbReference>
<keyword evidence="7" id="KW-0653">Protein transport</keyword>
<evidence type="ECO:0000256" key="6">
    <source>
        <dbReference type="ARBA" id="ARBA00023136"/>
    </source>
</evidence>
<dbReference type="GO" id="GO:0022857">
    <property type="term" value="F:transmembrane transporter activity"/>
    <property type="evidence" value="ECO:0007669"/>
    <property type="project" value="InterPro"/>
</dbReference>
<dbReference type="GO" id="GO:0005886">
    <property type="term" value="C:plasma membrane"/>
    <property type="evidence" value="ECO:0007669"/>
    <property type="project" value="UniProtKB-SubCell"/>
</dbReference>
<comment type="subcellular location">
    <subcellularLocation>
        <location evidence="1">Cell membrane</location>
        <topology evidence="1">Single-pass membrane protein</topology>
    </subcellularLocation>
    <subcellularLocation>
        <location evidence="7">Cell membrane</location>
        <topology evidence="7">Single-pass type II membrane protein</topology>
    </subcellularLocation>
</comment>
<protein>
    <submittedName>
        <fullName evidence="9">Biopolymer transporter ExbD</fullName>
    </submittedName>
</protein>
<evidence type="ECO:0000256" key="7">
    <source>
        <dbReference type="RuleBase" id="RU003879"/>
    </source>
</evidence>
<keyword evidence="6 8" id="KW-0472">Membrane</keyword>
<keyword evidence="4 7" id="KW-0812">Transmembrane</keyword>
<evidence type="ECO:0000313" key="9">
    <source>
        <dbReference type="EMBL" id="HIR61958.1"/>
    </source>
</evidence>
<gene>
    <name evidence="9" type="ORF">IAC94_00335</name>
</gene>
<sequence length="159" mass="17962">MAKFLRKGDKGTPGINTASLPDIVFMILMFFMVSTSMRQTDRMVNVKLPEATEATKLERKDLASYIFIGTPSLQYQKEYGTDSRIQLNDSFRTVKDISDFVAAEREALSEVDRELMSISLKIDEGTRMGIVTEVKQELRRCSALKIMYAARKTAPAATY</sequence>
<dbReference type="EMBL" id="DVHI01000009">
    <property type="protein sequence ID" value="HIR61958.1"/>
    <property type="molecule type" value="Genomic_DNA"/>
</dbReference>